<dbReference type="InterPro" id="IPR052742">
    <property type="entry name" value="Mito_N-acetyltransferase"/>
</dbReference>
<dbReference type="InterPro" id="IPR000182">
    <property type="entry name" value="GNAT_dom"/>
</dbReference>
<dbReference type="SUPFAM" id="SSF55729">
    <property type="entry name" value="Acyl-CoA N-acyltransferases (Nat)"/>
    <property type="match status" value="1"/>
</dbReference>
<accession>A0A0T5P137</accession>
<dbReference type="AlphaFoldDB" id="A0A0T5P137"/>
<evidence type="ECO:0000259" key="1">
    <source>
        <dbReference type="PROSITE" id="PS51186"/>
    </source>
</evidence>
<name>A0A0T5P137_9RHOB</name>
<proteinExistence type="predicted"/>
<dbReference type="PANTHER" id="PTHR43138">
    <property type="entry name" value="ACETYLTRANSFERASE, GNAT FAMILY"/>
    <property type="match status" value="1"/>
</dbReference>
<evidence type="ECO:0000313" key="3">
    <source>
        <dbReference type="Proteomes" id="UP000051295"/>
    </source>
</evidence>
<keyword evidence="3" id="KW-1185">Reference proteome</keyword>
<reference evidence="2 3" key="1">
    <citation type="submission" date="2015-04" db="EMBL/GenBank/DDBJ databases">
        <title>The draft genome sequence of Roseovarius sp.R12b.</title>
        <authorList>
            <person name="Li G."/>
            <person name="Lai Q."/>
            <person name="Shao Z."/>
            <person name="Yan P."/>
        </authorList>
    </citation>
    <scope>NUCLEOTIDE SEQUENCE [LARGE SCALE GENOMIC DNA]</scope>
    <source>
        <strain evidence="2 3">R12B</strain>
    </source>
</reference>
<keyword evidence="2" id="KW-0808">Transferase</keyword>
<dbReference type="Pfam" id="PF00583">
    <property type="entry name" value="Acetyltransf_1"/>
    <property type="match status" value="1"/>
</dbReference>
<dbReference type="PANTHER" id="PTHR43138:SF1">
    <property type="entry name" value="N-ACETYLTRANSFERASE ACA1"/>
    <property type="match status" value="1"/>
</dbReference>
<dbReference type="InterPro" id="IPR016181">
    <property type="entry name" value="Acyl_CoA_acyltransferase"/>
</dbReference>
<gene>
    <name evidence="2" type="ORF">XM53_02785</name>
</gene>
<dbReference type="GO" id="GO:0016747">
    <property type="term" value="F:acyltransferase activity, transferring groups other than amino-acyl groups"/>
    <property type="evidence" value="ECO:0007669"/>
    <property type="project" value="InterPro"/>
</dbReference>
<dbReference type="Gene3D" id="3.40.630.30">
    <property type="match status" value="1"/>
</dbReference>
<protein>
    <submittedName>
        <fullName evidence="2">Acetyltransferase</fullName>
    </submittedName>
</protein>
<dbReference type="PATRIC" id="fig|1641875.4.peg.1657"/>
<evidence type="ECO:0000313" key="2">
    <source>
        <dbReference type="EMBL" id="KRS14819.1"/>
    </source>
</evidence>
<dbReference type="CDD" id="cd04301">
    <property type="entry name" value="NAT_SF"/>
    <property type="match status" value="1"/>
</dbReference>
<dbReference type="PROSITE" id="PS51186">
    <property type="entry name" value="GNAT"/>
    <property type="match status" value="1"/>
</dbReference>
<dbReference type="EMBL" id="LAXJ01000002">
    <property type="protein sequence ID" value="KRS14819.1"/>
    <property type="molecule type" value="Genomic_DNA"/>
</dbReference>
<dbReference type="OrthoDB" id="9788300at2"/>
<feature type="domain" description="N-acetyltransferase" evidence="1">
    <location>
        <begin position="1"/>
        <end position="161"/>
    </location>
</feature>
<dbReference type="Proteomes" id="UP000051295">
    <property type="component" value="Unassembled WGS sequence"/>
</dbReference>
<sequence>MSIRGVRESDHEALWPILRDVVRAGDTYAIEPELSQSRLMGYWCETPRATYVAERDGQILGTYYIKTNQAGGGSHVCNCGYITAPAARGQGVARAMCVHSQRVARELGYEAMQFNFVVTSNEGAIALWTKLGFETVGRLPRAFRHPKQGLVDALVMFKWLEP</sequence>
<comment type="caution">
    <text evidence="2">The sequence shown here is derived from an EMBL/GenBank/DDBJ whole genome shotgun (WGS) entry which is preliminary data.</text>
</comment>
<organism evidence="2 3">
    <name type="scientific">Roseovarius atlanticus</name>
    <dbReference type="NCBI Taxonomy" id="1641875"/>
    <lineage>
        <taxon>Bacteria</taxon>
        <taxon>Pseudomonadati</taxon>
        <taxon>Pseudomonadota</taxon>
        <taxon>Alphaproteobacteria</taxon>
        <taxon>Rhodobacterales</taxon>
        <taxon>Roseobacteraceae</taxon>
        <taxon>Roseovarius</taxon>
    </lineage>
</organism>